<keyword evidence="5" id="KW-0732">Signal</keyword>
<evidence type="ECO:0000256" key="5">
    <source>
        <dbReference type="ARBA" id="ARBA00022729"/>
    </source>
</evidence>
<reference evidence="7" key="3">
    <citation type="submission" date="2025-08" db="UniProtKB">
        <authorList>
            <consortium name="Ensembl"/>
        </authorList>
    </citation>
    <scope>IDENTIFICATION</scope>
</reference>
<keyword evidence="8" id="KW-1185">Reference proteome</keyword>
<evidence type="ECO:0000256" key="6">
    <source>
        <dbReference type="ARBA" id="ARBA00022815"/>
    </source>
</evidence>
<dbReference type="GO" id="GO:0005576">
    <property type="term" value="C:extracellular region"/>
    <property type="evidence" value="ECO:0007669"/>
    <property type="project" value="UniProtKB-SubCell"/>
</dbReference>
<keyword evidence="6" id="KW-0027">Amidation</keyword>
<dbReference type="PANTHER" id="PTHR11250:SF0">
    <property type="entry name" value="TACHYKININ PRECURSOR 1"/>
    <property type="match status" value="1"/>
</dbReference>
<name>A0A3B1IV74_ASTMX</name>
<dbReference type="GeneTree" id="ENSGT00940000178392"/>
<dbReference type="InParanoid" id="A0A3B1IV74"/>
<keyword evidence="4" id="KW-0165">Cleavage on pair of basic residues</keyword>
<evidence type="ECO:0000256" key="2">
    <source>
        <dbReference type="ARBA" id="ARBA00007518"/>
    </source>
</evidence>
<dbReference type="Proteomes" id="UP000018467">
    <property type="component" value="Unassembled WGS sequence"/>
</dbReference>
<dbReference type="PROSITE" id="PS00267">
    <property type="entry name" value="TACHYKININ"/>
    <property type="match status" value="1"/>
</dbReference>
<evidence type="ECO:0000256" key="3">
    <source>
        <dbReference type="ARBA" id="ARBA00022525"/>
    </source>
</evidence>
<protein>
    <submittedName>
        <fullName evidence="7">Protachykinin-like</fullName>
    </submittedName>
</protein>
<dbReference type="STRING" id="7994.ENSAMXP00000032984"/>
<comment type="similarity">
    <text evidence="2">Belongs to the tachykinin family.</text>
</comment>
<comment type="subcellular location">
    <subcellularLocation>
        <location evidence="1">Secreted</location>
    </subcellularLocation>
</comment>
<dbReference type="InterPro" id="IPR013055">
    <property type="entry name" value="Tachy_Neuro_lke_CS"/>
</dbReference>
<organism evidence="7 8">
    <name type="scientific">Astyanax mexicanus</name>
    <name type="common">Blind cave fish</name>
    <name type="synonym">Astyanax fasciatus mexicanus</name>
    <dbReference type="NCBI Taxonomy" id="7994"/>
    <lineage>
        <taxon>Eukaryota</taxon>
        <taxon>Metazoa</taxon>
        <taxon>Chordata</taxon>
        <taxon>Craniata</taxon>
        <taxon>Vertebrata</taxon>
        <taxon>Euteleostomi</taxon>
        <taxon>Actinopterygii</taxon>
        <taxon>Neopterygii</taxon>
        <taxon>Teleostei</taxon>
        <taxon>Ostariophysi</taxon>
        <taxon>Characiformes</taxon>
        <taxon>Characoidei</taxon>
        <taxon>Acestrorhamphidae</taxon>
        <taxon>Acestrorhamphinae</taxon>
        <taxon>Astyanax</taxon>
    </lineage>
</organism>
<proteinExistence type="inferred from homology"/>
<sequence length="142" mass="16310">MRVLVVLVVWGTLSELWRVCGVGMLDKSEISCRLSVFISLSGAMETLLLMIMLLSSLTHTFSHGYDPEEDNWTNGRDAAEMKWFEPDLLPTMLKRMERRPDQQQFFGLMGRRSTAKSQITRKRQKFQAFVGLMGKRSVEGSF</sequence>
<dbReference type="Ensembl" id="ENSAMXT00000030886.1">
    <property type="protein sequence ID" value="ENSAMXP00000032984.1"/>
    <property type="gene ID" value="ENSAMXG00000038736.1"/>
</dbReference>
<reference evidence="8" key="1">
    <citation type="submission" date="2013-03" db="EMBL/GenBank/DDBJ databases">
        <authorList>
            <person name="Jeffery W."/>
            <person name="Warren W."/>
            <person name="Wilson R.K."/>
        </authorList>
    </citation>
    <scope>NUCLEOTIDE SEQUENCE</scope>
    <source>
        <strain evidence="8">female</strain>
    </source>
</reference>
<reference evidence="7" key="4">
    <citation type="submission" date="2025-09" db="UniProtKB">
        <authorList>
            <consortium name="Ensembl"/>
        </authorList>
    </citation>
    <scope>IDENTIFICATION</scope>
</reference>
<evidence type="ECO:0000256" key="1">
    <source>
        <dbReference type="ARBA" id="ARBA00004613"/>
    </source>
</evidence>
<keyword evidence="3" id="KW-0964">Secreted</keyword>
<dbReference type="PANTHER" id="PTHR11250">
    <property type="entry name" value="TACHYKININ"/>
    <property type="match status" value="1"/>
</dbReference>
<evidence type="ECO:0000256" key="4">
    <source>
        <dbReference type="ARBA" id="ARBA00022685"/>
    </source>
</evidence>
<reference evidence="8" key="2">
    <citation type="journal article" date="2014" name="Nat. Commun.">
        <title>The cavefish genome reveals candidate genes for eye loss.</title>
        <authorList>
            <person name="McGaugh S.E."/>
            <person name="Gross J.B."/>
            <person name="Aken B."/>
            <person name="Blin M."/>
            <person name="Borowsky R."/>
            <person name="Chalopin D."/>
            <person name="Hinaux H."/>
            <person name="Jeffery W.R."/>
            <person name="Keene A."/>
            <person name="Ma L."/>
            <person name="Minx P."/>
            <person name="Murphy D."/>
            <person name="O'Quin K.E."/>
            <person name="Retaux S."/>
            <person name="Rohner N."/>
            <person name="Searle S.M."/>
            <person name="Stahl B.A."/>
            <person name="Tabin C."/>
            <person name="Volff J.N."/>
            <person name="Yoshizawa M."/>
            <person name="Warren W.C."/>
        </authorList>
    </citation>
    <scope>NUCLEOTIDE SEQUENCE [LARGE SCALE GENOMIC DNA]</scope>
    <source>
        <strain evidence="8">female</strain>
    </source>
</reference>
<accession>A0A3B1IV74</accession>
<evidence type="ECO:0000313" key="8">
    <source>
        <dbReference type="Proteomes" id="UP000018467"/>
    </source>
</evidence>
<evidence type="ECO:0000313" key="7">
    <source>
        <dbReference type="Ensembl" id="ENSAMXP00000032984.1"/>
    </source>
</evidence>
<dbReference type="Bgee" id="ENSAMXG00000038736">
    <property type="expression patterns" value="Expressed in brain"/>
</dbReference>
<dbReference type="AlphaFoldDB" id="A0A3B1IV74"/>